<reference evidence="1 2" key="1">
    <citation type="submission" date="2019-11" db="EMBL/GenBank/DDBJ databases">
        <title>Characterization of Elizabethkingia argenteiflava sp. nov., isolated from inner surface of Soybean Pods.</title>
        <authorList>
            <person name="Mo S."/>
        </authorList>
    </citation>
    <scope>NUCLEOTIDE SEQUENCE [LARGE SCALE GENOMIC DNA]</scope>
    <source>
        <strain evidence="1 2">YB22</strain>
    </source>
</reference>
<evidence type="ECO:0000313" key="2">
    <source>
        <dbReference type="Proteomes" id="UP000553459"/>
    </source>
</evidence>
<keyword evidence="2" id="KW-1185">Reference proteome</keyword>
<protein>
    <submittedName>
        <fullName evidence="1">Uncharacterized protein</fullName>
    </submittedName>
</protein>
<dbReference type="AlphaFoldDB" id="A0A845PPF7"/>
<name>A0A845PPF7_9FLAO</name>
<sequence>MAHQGIYVDNEEVDLIRDLLYLMAKNHKKIEGDENIETLTGIRTNQETY</sequence>
<comment type="caution">
    <text evidence="1">The sequence shown here is derived from an EMBL/GenBank/DDBJ whole genome shotgun (WGS) entry which is preliminary data.</text>
</comment>
<proteinExistence type="predicted"/>
<organism evidence="1 2">
    <name type="scientific">Elizabethkingia argenteiflava</name>
    <dbReference type="NCBI Taxonomy" id="2681556"/>
    <lineage>
        <taxon>Bacteria</taxon>
        <taxon>Pseudomonadati</taxon>
        <taxon>Bacteroidota</taxon>
        <taxon>Flavobacteriia</taxon>
        <taxon>Flavobacteriales</taxon>
        <taxon>Weeksellaceae</taxon>
        <taxon>Elizabethkingia</taxon>
    </lineage>
</organism>
<accession>A0A845PPF7</accession>
<dbReference type="Proteomes" id="UP000553459">
    <property type="component" value="Unassembled WGS sequence"/>
</dbReference>
<evidence type="ECO:0000313" key="1">
    <source>
        <dbReference type="EMBL" id="NAW50002.1"/>
    </source>
</evidence>
<dbReference type="RefSeq" id="WP_166518388.1">
    <property type="nucleotide sequence ID" value="NZ_JAAABJ010000132.1"/>
</dbReference>
<dbReference type="EMBL" id="JAAABJ010000132">
    <property type="protein sequence ID" value="NAW50002.1"/>
    <property type="molecule type" value="Genomic_DNA"/>
</dbReference>
<gene>
    <name evidence="1" type="ORF">GNY06_00855</name>
</gene>